<dbReference type="EMBL" id="UINC01152038">
    <property type="protein sequence ID" value="SVD45999.1"/>
    <property type="molecule type" value="Genomic_DNA"/>
</dbReference>
<accession>A0A382VHM5</accession>
<dbReference type="Pfam" id="PF00535">
    <property type="entry name" value="Glycos_transf_2"/>
    <property type="match status" value="1"/>
</dbReference>
<dbReference type="SUPFAM" id="SSF53448">
    <property type="entry name" value="Nucleotide-diphospho-sugar transferases"/>
    <property type="match status" value="1"/>
</dbReference>
<protein>
    <recommendedName>
        <fullName evidence="1">Glycosyltransferase 2-like domain-containing protein</fullName>
    </recommendedName>
</protein>
<dbReference type="CDD" id="cd00761">
    <property type="entry name" value="Glyco_tranf_GTA_type"/>
    <property type="match status" value="1"/>
</dbReference>
<dbReference type="Gene3D" id="3.90.550.10">
    <property type="entry name" value="Spore Coat Polysaccharide Biosynthesis Protein SpsA, Chain A"/>
    <property type="match status" value="1"/>
</dbReference>
<sequence>MYNTKDLAIIIPTKDRPVEVKRHLQSLVKQKCKLGRVIVVASGQDIKEIVVCFKDSLPVEYYRSEPGQIRQRNVGISKLDERTKLVASMDDDVTYHEDAVAEMIRFWNGVEPDTAGVNFNVITFPVIKHNWFRGLLGFSSAKPGKVLKSGVNTSVYNVEENIKVEFIGGGYGVWRHDILKNNINVAINSRWAVCEDLIFSYPLGKKYPLYTCSSAKVKSDEVIIDRSKKE</sequence>
<feature type="non-terminal residue" evidence="2">
    <location>
        <position position="230"/>
    </location>
</feature>
<dbReference type="AlphaFoldDB" id="A0A382VHM5"/>
<name>A0A382VHM5_9ZZZZ</name>
<organism evidence="2">
    <name type="scientific">marine metagenome</name>
    <dbReference type="NCBI Taxonomy" id="408172"/>
    <lineage>
        <taxon>unclassified sequences</taxon>
        <taxon>metagenomes</taxon>
        <taxon>ecological metagenomes</taxon>
    </lineage>
</organism>
<evidence type="ECO:0000259" key="1">
    <source>
        <dbReference type="Pfam" id="PF00535"/>
    </source>
</evidence>
<reference evidence="2" key="1">
    <citation type="submission" date="2018-05" db="EMBL/GenBank/DDBJ databases">
        <authorList>
            <person name="Lanie J.A."/>
            <person name="Ng W.-L."/>
            <person name="Kazmierczak K.M."/>
            <person name="Andrzejewski T.M."/>
            <person name="Davidsen T.M."/>
            <person name="Wayne K.J."/>
            <person name="Tettelin H."/>
            <person name="Glass J.I."/>
            <person name="Rusch D."/>
            <person name="Podicherti R."/>
            <person name="Tsui H.-C.T."/>
            <person name="Winkler M.E."/>
        </authorList>
    </citation>
    <scope>NUCLEOTIDE SEQUENCE</scope>
</reference>
<proteinExistence type="predicted"/>
<evidence type="ECO:0000313" key="2">
    <source>
        <dbReference type="EMBL" id="SVD45999.1"/>
    </source>
</evidence>
<feature type="domain" description="Glycosyltransferase 2-like" evidence="1">
    <location>
        <begin position="9"/>
        <end position="122"/>
    </location>
</feature>
<gene>
    <name evidence="2" type="ORF">METZ01_LOCUS398853</name>
</gene>
<dbReference type="InterPro" id="IPR029044">
    <property type="entry name" value="Nucleotide-diphossugar_trans"/>
</dbReference>
<dbReference type="InterPro" id="IPR001173">
    <property type="entry name" value="Glyco_trans_2-like"/>
</dbReference>